<organism evidence="1 2">
    <name type="scientific">Spirosoma pollinicola</name>
    <dbReference type="NCBI Taxonomy" id="2057025"/>
    <lineage>
        <taxon>Bacteria</taxon>
        <taxon>Pseudomonadati</taxon>
        <taxon>Bacteroidota</taxon>
        <taxon>Cytophagia</taxon>
        <taxon>Cytophagales</taxon>
        <taxon>Cytophagaceae</taxon>
        <taxon>Spirosoma</taxon>
    </lineage>
</organism>
<dbReference type="KEGG" id="spir:CWM47_01280"/>
<sequence length="73" mass="8157">MILEARLSELTGHYSGPAPNSFIADQSRLIPAIEKTNWFHTTAFQSWKACLCLKAFLLKPLTAPKVNSPERAK</sequence>
<accession>A0A2K8YSJ6</accession>
<protein>
    <submittedName>
        <fullName evidence="1">Uncharacterized protein</fullName>
    </submittedName>
</protein>
<reference evidence="1 2" key="1">
    <citation type="submission" date="2017-11" db="EMBL/GenBank/DDBJ databases">
        <title>Taxonomic description and genome sequences of Spirosoma HA7 sp. nov., isolated from pollen microhabitat of Corylus avellana.</title>
        <authorList>
            <person name="Ambika Manirajan B."/>
            <person name="Suarez C."/>
            <person name="Ratering S."/>
            <person name="Geissler-Plaum R."/>
            <person name="Cardinale M."/>
            <person name="Sylvia S."/>
        </authorList>
    </citation>
    <scope>NUCLEOTIDE SEQUENCE [LARGE SCALE GENOMIC DNA]</scope>
    <source>
        <strain evidence="1 2">HA7</strain>
    </source>
</reference>
<evidence type="ECO:0000313" key="2">
    <source>
        <dbReference type="Proteomes" id="UP000232883"/>
    </source>
</evidence>
<dbReference type="AlphaFoldDB" id="A0A2K8YSJ6"/>
<gene>
    <name evidence="1" type="ORF">CWM47_01280</name>
</gene>
<dbReference type="Proteomes" id="UP000232883">
    <property type="component" value="Chromosome"/>
</dbReference>
<dbReference type="EMBL" id="CP025096">
    <property type="protein sequence ID" value="AUD00569.1"/>
    <property type="molecule type" value="Genomic_DNA"/>
</dbReference>
<keyword evidence="2" id="KW-1185">Reference proteome</keyword>
<name>A0A2K8YSJ6_9BACT</name>
<proteinExistence type="predicted"/>
<evidence type="ECO:0000313" key="1">
    <source>
        <dbReference type="EMBL" id="AUD00569.1"/>
    </source>
</evidence>